<accession>U2KU59</accession>
<dbReference type="NCBIfam" id="TIGR00614">
    <property type="entry name" value="recQ_fam"/>
    <property type="match status" value="1"/>
</dbReference>
<dbReference type="GeneID" id="78497597"/>
<keyword evidence="11" id="KW-0238">DNA-binding</keyword>
<keyword evidence="5" id="KW-0547">Nucleotide-binding</keyword>
<comment type="caution">
    <text evidence="20">The sequence shown here is derived from an EMBL/GenBank/DDBJ whole genome shotgun (WGS) entry which is preliminary data.</text>
</comment>
<dbReference type="InterPro" id="IPR048671">
    <property type="entry name" value="RecQ-1-like_HTH"/>
</dbReference>
<keyword evidence="13" id="KW-0234">DNA repair</keyword>
<dbReference type="InterPro" id="IPR044876">
    <property type="entry name" value="HRDC_dom_sf"/>
</dbReference>
<dbReference type="Pfam" id="PF21220">
    <property type="entry name" value="RecQ-1-like_HTH"/>
    <property type="match status" value="1"/>
</dbReference>
<dbReference type="GO" id="GO:0043138">
    <property type="term" value="F:3'-5' DNA helicase activity"/>
    <property type="evidence" value="ECO:0007669"/>
    <property type="project" value="UniProtKB-EC"/>
</dbReference>
<dbReference type="Gene3D" id="1.10.10.10">
    <property type="entry name" value="Winged helix-like DNA-binding domain superfamily/Winged helix DNA-binding domain"/>
    <property type="match status" value="1"/>
</dbReference>
<feature type="domain" description="Helicase ATP-binding" evidence="18">
    <location>
        <begin position="28"/>
        <end position="199"/>
    </location>
</feature>
<dbReference type="SUPFAM" id="SSF52540">
    <property type="entry name" value="P-loop containing nucleoside triphosphate hydrolases"/>
    <property type="match status" value="1"/>
</dbReference>
<dbReference type="InterPro" id="IPR036390">
    <property type="entry name" value="WH_DNA-bd_sf"/>
</dbReference>
<comment type="similarity">
    <text evidence="3">Belongs to the helicase family. RecQ subfamily.</text>
</comment>
<evidence type="ECO:0000256" key="11">
    <source>
        <dbReference type="ARBA" id="ARBA00023125"/>
    </source>
</evidence>
<dbReference type="GO" id="GO:0006260">
    <property type="term" value="P:DNA replication"/>
    <property type="evidence" value="ECO:0007669"/>
    <property type="project" value="InterPro"/>
</dbReference>
<dbReference type="InterPro" id="IPR036388">
    <property type="entry name" value="WH-like_DNA-bd_sf"/>
</dbReference>
<dbReference type="PROSITE" id="PS51194">
    <property type="entry name" value="HELICASE_CTER"/>
    <property type="match status" value="1"/>
</dbReference>
<evidence type="ECO:0000256" key="15">
    <source>
        <dbReference type="ARBA" id="ARBA00034617"/>
    </source>
</evidence>
<sequence length="725" mass="82161">MAKDTNLLQQLKHYFGFDKFKGDQEAIILSLMEGHDTFVLMPTGGGKSLCYQLPSLIMEGTAIVISPLIALMKNQVDVINGMSEDGTVAHYLNSSLNKSAIQQVMDNVRSGKTKLLYVAPESLNKEEYVEFLKSIHISFYAIDEAHCISEWGHDFRPEYRNIRPTINKIGNAPVIALTATATDKVRTDIKKSLGIMDAHEFKSSFNRANLYYEVRPKTNDVDKQIIKFIRQHEGKSGIIYCLSRKKVEELAEVLKANNIKAAPYHAGLDSATRSQTQDDFLMERIDVIVATIAFGMGIDKPDVRFVIHYDIPKSLEGYYQETGRAGRDGGEGLCIAFYAQKDLNKLEKFMEGKPVAEQDIGRQLLQETAAYAESSVCRRKMLLHYFGEEYPHDNCHNCDNCLHPKEKIEAGNALNIVLKAVLALKENFRQEYVIDFIKGRGTDDILSHKHDQLEDFGAGEDEDPKLWNPVIRQALIAGYLKKDVENYGLLKITSAGKRFIKHPTEFMIVRDNEFKDDDYEEGGEAVGMALDPELFAMLKGLRKQMAQKLGVPGYVIFQDPSLEQMATMYPITVEELQQIQGVGAGKAKRYGKEFLELIKRHCEDNGIERAEELRVRTVAKKSIIKVKIIQSIDKQLALNDIAESLGLSFDELLDEVEAIVYSGTKININYFIEEVIDDEHVDDIYEYFRESETDSLDDAINELGDEYSEDEIRLVRIKFLSEMAN</sequence>
<dbReference type="GO" id="GO:0006281">
    <property type="term" value="P:DNA repair"/>
    <property type="evidence" value="ECO:0007669"/>
    <property type="project" value="UniProtKB-KW"/>
</dbReference>
<dbReference type="GO" id="GO:0005524">
    <property type="term" value="F:ATP binding"/>
    <property type="evidence" value="ECO:0007669"/>
    <property type="project" value="UniProtKB-KW"/>
</dbReference>
<dbReference type="Gene3D" id="3.40.50.300">
    <property type="entry name" value="P-loop containing nucleotide triphosphate hydrolases"/>
    <property type="match status" value="2"/>
</dbReference>
<dbReference type="SUPFAM" id="SSF47819">
    <property type="entry name" value="HRDC-like"/>
    <property type="match status" value="1"/>
</dbReference>
<dbReference type="PROSITE" id="PS50967">
    <property type="entry name" value="HRDC"/>
    <property type="match status" value="1"/>
</dbReference>
<dbReference type="GO" id="GO:0030894">
    <property type="term" value="C:replisome"/>
    <property type="evidence" value="ECO:0007669"/>
    <property type="project" value="TreeGrafter"/>
</dbReference>
<dbReference type="RefSeq" id="WP_021825058.1">
    <property type="nucleotide sequence ID" value="NZ_AWGW01000007.1"/>
</dbReference>
<comment type="catalytic activity">
    <reaction evidence="15">
        <text>Couples ATP hydrolysis with the unwinding of duplex DNA by translocating in the 3'-5' direction.</text>
        <dbReference type="EC" id="5.6.2.4"/>
    </reaction>
</comment>
<dbReference type="NCBIfam" id="TIGR01389">
    <property type="entry name" value="recQ"/>
    <property type="match status" value="1"/>
</dbReference>
<feature type="domain" description="HRDC" evidence="17">
    <location>
        <begin position="528"/>
        <end position="608"/>
    </location>
</feature>
<dbReference type="PATRIC" id="fig|1395125.3.peg.972"/>
<dbReference type="FunFam" id="3.40.50.300:FF:001051">
    <property type="entry name" value="ATP-dependent DNA helicase RecQ"/>
    <property type="match status" value="1"/>
</dbReference>
<dbReference type="Pfam" id="PF00570">
    <property type="entry name" value="HRDC"/>
    <property type="match status" value="1"/>
</dbReference>
<evidence type="ECO:0000256" key="1">
    <source>
        <dbReference type="ARBA" id="ARBA00001946"/>
    </source>
</evidence>
<dbReference type="SMART" id="SM00341">
    <property type="entry name" value="HRDC"/>
    <property type="match status" value="1"/>
</dbReference>
<dbReference type="GO" id="GO:0043590">
    <property type="term" value="C:bacterial nucleoid"/>
    <property type="evidence" value="ECO:0007669"/>
    <property type="project" value="TreeGrafter"/>
</dbReference>
<reference evidence="20 21" key="1">
    <citation type="submission" date="2013-08" db="EMBL/GenBank/DDBJ databases">
        <authorList>
            <person name="Durkin A.S."/>
            <person name="Haft D.R."/>
            <person name="McCorrison J."/>
            <person name="Torralba M."/>
            <person name="Gillis M."/>
            <person name="Haft D.H."/>
            <person name="Methe B."/>
            <person name="Sutton G."/>
            <person name="Nelson K.E."/>
        </authorList>
    </citation>
    <scope>NUCLEOTIDE SEQUENCE [LARGE SCALE GENOMIC DNA]</scope>
    <source>
        <strain evidence="20 21">F0493</strain>
    </source>
</reference>
<keyword evidence="7 20" id="KW-0378">Hydrolase</keyword>
<evidence type="ECO:0000256" key="9">
    <source>
        <dbReference type="ARBA" id="ARBA00022833"/>
    </source>
</evidence>
<dbReference type="Pfam" id="PF00271">
    <property type="entry name" value="Helicase_C"/>
    <property type="match status" value="1"/>
</dbReference>
<dbReference type="InterPro" id="IPR014001">
    <property type="entry name" value="Helicase_ATP-bd"/>
</dbReference>
<keyword evidence="14" id="KW-0413">Isomerase</keyword>
<dbReference type="InterPro" id="IPR010997">
    <property type="entry name" value="HRDC-like_sf"/>
</dbReference>
<evidence type="ECO:0000256" key="13">
    <source>
        <dbReference type="ARBA" id="ARBA00023204"/>
    </source>
</evidence>
<dbReference type="Pfam" id="PF16124">
    <property type="entry name" value="RecQ_Zn_bind"/>
    <property type="match status" value="1"/>
</dbReference>
<feature type="domain" description="Helicase C-terminal" evidence="19">
    <location>
        <begin position="220"/>
        <end position="372"/>
    </location>
</feature>
<dbReference type="SUPFAM" id="SSF46785">
    <property type="entry name" value="Winged helix' DNA-binding domain"/>
    <property type="match status" value="1"/>
</dbReference>
<dbReference type="Pfam" id="PF09382">
    <property type="entry name" value="RQC"/>
    <property type="match status" value="1"/>
</dbReference>
<comment type="cofactor">
    <cofactor evidence="1">
        <name>Mg(2+)</name>
        <dbReference type="ChEBI" id="CHEBI:18420"/>
    </cofactor>
</comment>
<dbReference type="GO" id="GO:0003677">
    <property type="term" value="F:DNA binding"/>
    <property type="evidence" value="ECO:0007669"/>
    <property type="project" value="UniProtKB-KW"/>
</dbReference>
<dbReference type="Gene3D" id="1.10.10.1390">
    <property type="entry name" value="ATP-dependent DNA helicase RecQ"/>
    <property type="match status" value="1"/>
</dbReference>
<dbReference type="GO" id="GO:0006310">
    <property type="term" value="P:DNA recombination"/>
    <property type="evidence" value="ECO:0007669"/>
    <property type="project" value="UniProtKB-UniRule"/>
</dbReference>
<dbReference type="InterPro" id="IPR018982">
    <property type="entry name" value="RQC_domain"/>
</dbReference>
<dbReference type="Pfam" id="PF00270">
    <property type="entry name" value="DEAD"/>
    <property type="match status" value="1"/>
</dbReference>
<dbReference type="AlphaFoldDB" id="U2KU59"/>
<dbReference type="GO" id="GO:0009432">
    <property type="term" value="P:SOS response"/>
    <property type="evidence" value="ECO:0007669"/>
    <property type="project" value="UniProtKB-UniRule"/>
</dbReference>
<evidence type="ECO:0000259" key="17">
    <source>
        <dbReference type="PROSITE" id="PS50967"/>
    </source>
</evidence>
<evidence type="ECO:0000259" key="18">
    <source>
        <dbReference type="PROSITE" id="PS51192"/>
    </source>
</evidence>
<evidence type="ECO:0000256" key="3">
    <source>
        <dbReference type="ARBA" id="ARBA00005446"/>
    </source>
</evidence>
<dbReference type="InterPro" id="IPR011545">
    <property type="entry name" value="DEAD/DEAH_box_helicase_dom"/>
</dbReference>
<dbReference type="SMART" id="SM00490">
    <property type="entry name" value="HELICc"/>
    <property type="match status" value="1"/>
</dbReference>
<dbReference type="FunFam" id="3.40.50.300:FF:000156">
    <property type="entry name" value="ATP-dependent DNA helicase recQ"/>
    <property type="match status" value="1"/>
</dbReference>
<keyword evidence="4" id="KW-0479">Metal-binding</keyword>
<organism evidence="20 21">
    <name type="scientific">Segatella salivae F0493</name>
    <dbReference type="NCBI Taxonomy" id="1395125"/>
    <lineage>
        <taxon>Bacteria</taxon>
        <taxon>Pseudomonadati</taxon>
        <taxon>Bacteroidota</taxon>
        <taxon>Bacteroidia</taxon>
        <taxon>Bacteroidales</taxon>
        <taxon>Prevotellaceae</taxon>
        <taxon>Segatella</taxon>
    </lineage>
</organism>
<comment type="cofactor">
    <cofactor evidence="2">
        <name>Zn(2+)</name>
        <dbReference type="ChEBI" id="CHEBI:29105"/>
    </cofactor>
</comment>
<evidence type="ECO:0000256" key="14">
    <source>
        <dbReference type="ARBA" id="ARBA00023235"/>
    </source>
</evidence>
<dbReference type="InterPro" id="IPR027417">
    <property type="entry name" value="P-loop_NTPase"/>
</dbReference>
<dbReference type="InterPro" id="IPR032284">
    <property type="entry name" value="RecQ_Zn-bd"/>
</dbReference>
<dbReference type="CDD" id="cd18794">
    <property type="entry name" value="SF2_C_RecQ"/>
    <property type="match status" value="1"/>
</dbReference>
<keyword evidence="6" id="KW-0227">DNA damage</keyword>
<dbReference type="SMART" id="SM00956">
    <property type="entry name" value="RQC"/>
    <property type="match status" value="1"/>
</dbReference>
<keyword evidence="8 20" id="KW-0347">Helicase</keyword>
<dbReference type="CDD" id="cd17920">
    <property type="entry name" value="DEXHc_RecQ"/>
    <property type="match status" value="1"/>
</dbReference>
<evidence type="ECO:0000313" key="21">
    <source>
        <dbReference type="Proteomes" id="UP000017023"/>
    </source>
</evidence>
<protein>
    <recommendedName>
        <fullName evidence="16">DNA helicase RecQ</fullName>
        <ecNumber evidence="16">5.6.2.4</ecNumber>
    </recommendedName>
</protein>
<dbReference type="GO" id="GO:0005737">
    <property type="term" value="C:cytoplasm"/>
    <property type="evidence" value="ECO:0007669"/>
    <property type="project" value="TreeGrafter"/>
</dbReference>
<evidence type="ECO:0000256" key="6">
    <source>
        <dbReference type="ARBA" id="ARBA00022763"/>
    </source>
</evidence>
<dbReference type="EMBL" id="AWGW01000007">
    <property type="protein sequence ID" value="ERK02002.1"/>
    <property type="molecule type" value="Genomic_DNA"/>
</dbReference>
<proteinExistence type="inferred from homology"/>
<dbReference type="Proteomes" id="UP000017023">
    <property type="component" value="Unassembled WGS sequence"/>
</dbReference>
<evidence type="ECO:0000256" key="5">
    <source>
        <dbReference type="ARBA" id="ARBA00022741"/>
    </source>
</evidence>
<keyword evidence="12" id="KW-0233">DNA recombination</keyword>
<evidence type="ECO:0000256" key="4">
    <source>
        <dbReference type="ARBA" id="ARBA00022723"/>
    </source>
</evidence>
<dbReference type="PANTHER" id="PTHR13710:SF105">
    <property type="entry name" value="ATP-DEPENDENT DNA HELICASE Q1"/>
    <property type="match status" value="1"/>
</dbReference>
<evidence type="ECO:0000256" key="12">
    <source>
        <dbReference type="ARBA" id="ARBA00023172"/>
    </source>
</evidence>
<dbReference type="SMART" id="SM00487">
    <property type="entry name" value="DEXDc"/>
    <property type="match status" value="1"/>
</dbReference>
<keyword evidence="10" id="KW-0067">ATP-binding</keyword>
<dbReference type="PROSITE" id="PS51192">
    <property type="entry name" value="HELICASE_ATP_BIND_1"/>
    <property type="match status" value="1"/>
</dbReference>
<gene>
    <name evidence="20" type="primary">recQ</name>
    <name evidence="20" type="ORF">HMPREF9145_0367</name>
</gene>
<dbReference type="InterPro" id="IPR004589">
    <property type="entry name" value="DNA_helicase_ATP-dep_RecQ"/>
</dbReference>
<evidence type="ECO:0000259" key="19">
    <source>
        <dbReference type="PROSITE" id="PS51194"/>
    </source>
</evidence>
<dbReference type="Gene3D" id="1.10.150.80">
    <property type="entry name" value="HRDC domain"/>
    <property type="match status" value="1"/>
</dbReference>
<dbReference type="InterPro" id="IPR002121">
    <property type="entry name" value="HRDC_dom"/>
</dbReference>
<dbReference type="GO" id="GO:0046872">
    <property type="term" value="F:metal ion binding"/>
    <property type="evidence" value="ECO:0007669"/>
    <property type="project" value="UniProtKB-KW"/>
</dbReference>
<dbReference type="PANTHER" id="PTHR13710">
    <property type="entry name" value="DNA HELICASE RECQ FAMILY MEMBER"/>
    <property type="match status" value="1"/>
</dbReference>
<evidence type="ECO:0000256" key="16">
    <source>
        <dbReference type="NCBIfam" id="TIGR01389"/>
    </source>
</evidence>
<dbReference type="GO" id="GO:0009378">
    <property type="term" value="F:four-way junction helicase activity"/>
    <property type="evidence" value="ECO:0007669"/>
    <property type="project" value="TreeGrafter"/>
</dbReference>
<name>U2KU59_9BACT</name>
<dbReference type="InterPro" id="IPR006293">
    <property type="entry name" value="DNA_helicase_ATP-dep_RecQ_bac"/>
</dbReference>
<evidence type="ECO:0000256" key="2">
    <source>
        <dbReference type="ARBA" id="ARBA00001947"/>
    </source>
</evidence>
<evidence type="ECO:0000256" key="10">
    <source>
        <dbReference type="ARBA" id="ARBA00022840"/>
    </source>
</evidence>
<dbReference type="GO" id="GO:0016787">
    <property type="term" value="F:hydrolase activity"/>
    <property type="evidence" value="ECO:0007669"/>
    <property type="project" value="UniProtKB-KW"/>
</dbReference>
<evidence type="ECO:0000313" key="20">
    <source>
        <dbReference type="EMBL" id="ERK02002.1"/>
    </source>
</evidence>
<evidence type="ECO:0000256" key="8">
    <source>
        <dbReference type="ARBA" id="ARBA00022806"/>
    </source>
</evidence>
<dbReference type="InterPro" id="IPR001650">
    <property type="entry name" value="Helicase_C-like"/>
</dbReference>
<evidence type="ECO:0000256" key="7">
    <source>
        <dbReference type="ARBA" id="ARBA00022801"/>
    </source>
</evidence>
<keyword evidence="9" id="KW-0862">Zinc</keyword>
<dbReference type="EC" id="5.6.2.4" evidence="16"/>